<dbReference type="InterPro" id="IPR011664">
    <property type="entry name" value="Abi_system_AbiD/AbiF-like"/>
</dbReference>
<dbReference type="EMBL" id="CAADFP010000087">
    <property type="protein sequence ID" value="VFK29411.1"/>
    <property type="molecule type" value="Genomic_DNA"/>
</dbReference>
<dbReference type="EMBL" id="CAADFM010000087">
    <property type="protein sequence ID" value="VFK13359.1"/>
    <property type="molecule type" value="Genomic_DNA"/>
</dbReference>
<sequence>MKFGKAPTSLDQQVNRLMDRGMVISDRNTVIRYLSHLNYYRLTAYWLPFEADHETHRFFPETKFSDVLDLYIFDRELRLLILDAIERVEVSVRTGFSYHSSQRHGSHPHLKPELFFDKGKYRENLAKLKDEVNRSQRSGEKFVRHFREKYDEPLPPIWAAVESMSFGQLSKWYGNLKSRTDRKAIAEPYGLDEKCLRSFLHHLSVIRNLCAHHSRLWNRELTVIFRLPGRPAELASGLNPNPEGKRRLYNTLVMLVYLMDIVSPDHHWDHRLASLFDRHGIDFDRMGFPKVSSEYSIRLSAYGRTC</sequence>
<organism evidence="1">
    <name type="scientific">Candidatus Kentrum sp. LPFa</name>
    <dbReference type="NCBI Taxonomy" id="2126335"/>
    <lineage>
        <taxon>Bacteria</taxon>
        <taxon>Pseudomonadati</taxon>
        <taxon>Pseudomonadota</taxon>
        <taxon>Gammaproteobacteria</taxon>
        <taxon>Candidatus Kentrum</taxon>
    </lineage>
</organism>
<dbReference type="AlphaFoldDB" id="A0A450W8K1"/>
<name>A0A450W8K1_9GAMM</name>
<proteinExistence type="predicted"/>
<reference evidence="1" key="1">
    <citation type="submission" date="2019-02" db="EMBL/GenBank/DDBJ databases">
        <authorList>
            <person name="Gruber-Vodicka R. H."/>
            <person name="Seah K. B. B."/>
        </authorList>
    </citation>
    <scope>NUCLEOTIDE SEQUENCE</scope>
    <source>
        <strain evidence="1">BECK_S312</strain>
        <strain evidence="2">BECK_S426</strain>
    </source>
</reference>
<evidence type="ECO:0000313" key="2">
    <source>
        <dbReference type="EMBL" id="VFK29411.1"/>
    </source>
</evidence>
<dbReference type="InterPro" id="IPR017034">
    <property type="entry name" value="Abi_system_AbiD/AbiF"/>
</dbReference>
<dbReference type="Pfam" id="PF07751">
    <property type="entry name" value="Abi_2"/>
    <property type="match status" value="1"/>
</dbReference>
<protein>
    <submittedName>
        <fullName evidence="1">Abortive infection bacteriophage resistance protein</fullName>
    </submittedName>
</protein>
<dbReference type="PIRSF" id="PIRSF034934">
    <property type="entry name" value="AbiF_AbiD"/>
    <property type="match status" value="1"/>
</dbReference>
<evidence type="ECO:0000313" key="1">
    <source>
        <dbReference type="EMBL" id="VFK13359.1"/>
    </source>
</evidence>
<accession>A0A450W8K1</accession>
<gene>
    <name evidence="1" type="ORF">BECKLPF1236A_GA0070988_100871</name>
    <name evidence="2" type="ORF">BECKLPF1236C_GA0070990_100871</name>
</gene>